<dbReference type="InterPro" id="IPR047154">
    <property type="entry name" value="UBL4A-like"/>
</dbReference>
<proteinExistence type="predicted"/>
<dbReference type="GO" id="GO:0006620">
    <property type="term" value="P:post-translational protein targeting to endoplasmic reticulum membrane"/>
    <property type="evidence" value="ECO:0007669"/>
    <property type="project" value="InterPro"/>
</dbReference>
<evidence type="ECO:0000313" key="4">
    <source>
        <dbReference type="EMBL" id="QUC23889.1"/>
    </source>
</evidence>
<feature type="domain" description="Ubiquitin-like" evidence="3">
    <location>
        <begin position="59"/>
        <end position="137"/>
    </location>
</feature>
<protein>
    <recommendedName>
        <fullName evidence="3">Ubiquitin-like domain-containing protein</fullName>
    </recommendedName>
</protein>
<dbReference type="SUPFAM" id="SSF54236">
    <property type="entry name" value="Ubiquitin-like"/>
    <property type="match status" value="1"/>
</dbReference>
<sequence>MEAAFAKTFLSTLDARPVKLSPDHVENPRNLPARPYILPRMPVPMSRADTSLPGQERSVSVAVRSLRSPPLDMTLASQPVSTSVLDIKTQVSRRTGIPVGKIKVLHDKRPLADSKILADVLAPADRKLELSVMVMGGAAALPGVAASAAPGGPASGEDALTTDAFWADLGGFLTQRLRDERAATDLARLFKASWEASRANGGLP</sequence>
<comment type="subcellular location">
    <subcellularLocation>
        <location evidence="1">Cytoplasm</location>
        <location evidence="1">Cytosol</location>
    </subcellularLocation>
</comment>
<keyword evidence="5" id="KW-1185">Reference proteome</keyword>
<dbReference type="Pfam" id="PF12754">
    <property type="entry name" value="Get5_N"/>
    <property type="match status" value="1"/>
</dbReference>
<dbReference type="OrthoDB" id="5366541at2759"/>
<name>A0A8E5HYE0_USTVR</name>
<dbReference type="KEGG" id="uvi:66068907"/>
<dbReference type="Pfam" id="PF17183">
    <property type="entry name" value="Get5_C"/>
    <property type="match status" value="1"/>
</dbReference>
<dbReference type="Gene3D" id="1.10.286.70">
    <property type="entry name" value="Get5 dimerization domain"/>
    <property type="match status" value="1"/>
</dbReference>
<dbReference type="EMBL" id="CP072759">
    <property type="protein sequence ID" value="QUC23889.1"/>
    <property type="molecule type" value="Genomic_DNA"/>
</dbReference>
<dbReference type="InterPro" id="IPR029071">
    <property type="entry name" value="Ubiquitin-like_domsf"/>
</dbReference>
<dbReference type="PANTHER" id="PTHR46555:SF1">
    <property type="entry name" value="UBIQUITIN-LIKE PROTEIN 4A"/>
    <property type="match status" value="1"/>
</dbReference>
<organism evidence="4 5">
    <name type="scientific">Ustilaginoidea virens</name>
    <name type="common">Rice false smut fungus</name>
    <name type="synonym">Villosiclava virens</name>
    <dbReference type="NCBI Taxonomy" id="1159556"/>
    <lineage>
        <taxon>Eukaryota</taxon>
        <taxon>Fungi</taxon>
        <taxon>Dikarya</taxon>
        <taxon>Ascomycota</taxon>
        <taxon>Pezizomycotina</taxon>
        <taxon>Sordariomycetes</taxon>
        <taxon>Hypocreomycetidae</taxon>
        <taxon>Hypocreales</taxon>
        <taxon>Clavicipitaceae</taxon>
        <taxon>Ustilaginoidea</taxon>
    </lineage>
</organism>
<dbReference type="GeneID" id="66068907"/>
<evidence type="ECO:0000256" key="2">
    <source>
        <dbReference type="ARBA" id="ARBA00022490"/>
    </source>
</evidence>
<dbReference type="InterPro" id="IPR000626">
    <property type="entry name" value="Ubiquitin-like_dom"/>
</dbReference>
<evidence type="ECO:0000256" key="1">
    <source>
        <dbReference type="ARBA" id="ARBA00004514"/>
    </source>
</evidence>
<dbReference type="GO" id="GO:0005829">
    <property type="term" value="C:cytosol"/>
    <property type="evidence" value="ECO:0007669"/>
    <property type="project" value="UniProtKB-SubCell"/>
</dbReference>
<dbReference type="InterPro" id="IPR049256">
    <property type="entry name" value="Get5_C"/>
</dbReference>
<dbReference type="PROSITE" id="PS50053">
    <property type="entry name" value="UBIQUITIN_2"/>
    <property type="match status" value="1"/>
</dbReference>
<evidence type="ECO:0000313" key="5">
    <source>
        <dbReference type="Proteomes" id="UP000027002"/>
    </source>
</evidence>
<dbReference type="AlphaFoldDB" id="A0A8E5HYE0"/>
<dbReference type="Proteomes" id="UP000027002">
    <property type="component" value="Chromosome 7"/>
</dbReference>
<gene>
    <name evidence="4" type="ORF">UV8b_08130</name>
</gene>
<accession>A0A8E5HYE0</accession>
<dbReference type="RefSeq" id="XP_043001562.1">
    <property type="nucleotide sequence ID" value="XM_043145627.1"/>
</dbReference>
<dbReference type="Gene3D" id="3.10.20.90">
    <property type="entry name" value="Phosphatidylinositol 3-kinase Catalytic Subunit, Chain A, domain 1"/>
    <property type="match status" value="1"/>
</dbReference>
<dbReference type="PANTHER" id="PTHR46555">
    <property type="entry name" value="UBIQUITIN-LIKE PROTEIN 4A"/>
    <property type="match status" value="1"/>
</dbReference>
<reference evidence="4" key="1">
    <citation type="submission" date="2020-03" db="EMBL/GenBank/DDBJ databases">
        <title>A mixture of massive structural variations and highly conserved coding sequences in Ustilaginoidea virens genome.</title>
        <authorList>
            <person name="Zhang K."/>
            <person name="Zhao Z."/>
            <person name="Zhang Z."/>
            <person name="Li Y."/>
            <person name="Hsiang T."/>
            <person name="Sun W."/>
        </authorList>
    </citation>
    <scope>NUCLEOTIDE SEQUENCE</scope>
    <source>
        <strain evidence="4">UV-8b</strain>
    </source>
</reference>
<evidence type="ECO:0000259" key="3">
    <source>
        <dbReference type="PROSITE" id="PS50053"/>
    </source>
</evidence>
<dbReference type="InterPro" id="IPR024737">
    <property type="entry name" value="Get5_N"/>
</dbReference>
<keyword evidence="2" id="KW-0963">Cytoplasm</keyword>